<proteinExistence type="predicted"/>
<evidence type="ECO:0000256" key="2">
    <source>
        <dbReference type="SAM" id="SignalP"/>
    </source>
</evidence>
<feature type="compositionally biased region" description="Basic and acidic residues" evidence="1">
    <location>
        <begin position="589"/>
        <end position="599"/>
    </location>
</feature>
<feature type="signal peptide" evidence="2">
    <location>
        <begin position="1"/>
        <end position="36"/>
    </location>
</feature>
<dbReference type="InterPro" id="IPR005079">
    <property type="entry name" value="Peptidase_C45_hydrolase"/>
</dbReference>
<feature type="compositionally biased region" description="Gly residues" evidence="1">
    <location>
        <begin position="269"/>
        <end position="278"/>
    </location>
</feature>
<feature type="compositionally biased region" description="Gly residues" evidence="1">
    <location>
        <begin position="574"/>
        <end position="583"/>
    </location>
</feature>
<dbReference type="PANTHER" id="PTHR34180:SF1">
    <property type="entry name" value="BETA-ALANYL-DOPAMINE_CARCININE HYDROLASE"/>
    <property type="match status" value="1"/>
</dbReference>
<keyword evidence="5" id="KW-1185">Reference proteome</keyword>
<dbReference type="PANTHER" id="PTHR34180">
    <property type="entry name" value="PEPTIDASE C45"/>
    <property type="match status" value="1"/>
</dbReference>
<evidence type="ECO:0000256" key="1">
    <source>
        <dbReference type="SAM" id="MobiDB-lite"/>
    </source>
</evidence>
<evidence type="ECO:0000259" key="3">
    <source>
        <dbReference type="Pfam" id="PF03417"/>
    </source>
</evidence>
<dbReference type="EMBL" id="JAEHOE010000045">
    <property type="protein sequence ID" value="KAG2492466.1"/>
    <property type="molecule type" value="Genomic_DNA"/>
</dbReference>
<reference evidence="4" key="1">
    <citation type="journal article" date="2020" name="bioRxiv">
        <title>Comparative genomics of Chlamydomonas.</title>
        <authorList>
            <person name="Craig R.J."/>
            <person name="Hasan A.R."/>
            <person name="Ness R.W."/>
            <person name="Keightley P.D."/>
        </authorList>
    </citation>
    <scope>NUCLEOTIDE SEQUENCE</scope>
    <source>
        <strain evidence="4">CCAP 11/70</strain>
    </source>
</reference>
<feature type="region of interest" description="Disordered" evidence="1">
    <location>
        <begin position="186"/>
        <end position="293"/>
    </location>
</feature>
<feature type="compositionally biased region" description="Polar residues" evidence="1">
    <location>
        <begin position="210"/>
        <end position="225"/>
    </location>
</feature>
<evidence type="ECO:0000313" key="4">
    <source>
        <dbReference type="EMBL" id="KAG2492466.1"/>
    </source>
</evidence>
<feature type="region of interest" description="Disordered" evidence="1">
    <location>
        <begin position="744"/>
        <end position="795"/>
    </location>
</feature>
<dbReference type="InterPro" id="IPR047801">
    <property type="entry name" value="Peptidase_C45"/>
</dbReference>
<gene>
    <name evidence="4" type="ORF">HYH03_009407</name>
</gene>
<keyword evidence="2" id="KW-0732">Signal</keyword>
<dbReference type="Proteomes" id="UP000612055">
    <property type="component" value="Unassembled WGS sequence"/>
</dbReference>
<evidence type="ECO:0000313" key="5">
    <source>
        <dbReference type="Proteomes" id="UP000612055"/>
    </source>
</evidence>
<sequence length="1369" mass="139337">MSSGLRSALHRCHGQRAPRLALLLLLLLGGPGPGWACFKRLVYHGQFPLLYVDQCVSNYDLGLLVGSTFSSHIRGRMHDSLAFQKVQAYCATNWGRQLLAALKDAHRAAFPAYYFELAGLAAGAELPFDQVFMLNLRQEILAASESPEHTERWLAARRAEGLGPEQAPSDEEEQAAAKAWFAAGGGAEASEGLTGPRLGLAEEAGGEGEQGNTEGSASDYNSSRAASRRELRWLDPASPRVTRPGRTGSGRQLGGARRGAEGSFRAQAQGGGQAQGRGKGAEAGASPGFVDPATTDACSDVAVRLRGPGDEWPRILVGHNEDATNDTLGPGRMYYLRVSQPGRAPWLALTYAGELASTAFGANTAGVAFTLDALYPSEAQLPGLGRNFMSRALLDARGLEAAMEVLTQEGQATGRSVNLMSFKPSLEMWNVEIGPGGSYDAVQLGDNDWLFHANSYLRLPQRQKVENSSIHRQARAAAFDMPVTPGEVLALLGDTEDGEFPIYRTGDYGGLVYTLCTALFDLVGRQMVVFRGNPREGVVGSILALDTLTPKAAGAWKSSGKVLWSEWEARARSGGEGAVGAAGDGEWDLETRRPPRIAEQDGGVSSEGSVGTIGTGISDSDSDGDCSDDDDSACASSGLRPDAGACEADLSSRLCSGDSATEPVRHDAASSVDVADAATTGGAGDDVCAEATAAPLVEPVATPVQPAAAVPAAAVSQPNAALVEPADDAPAAAEAAALPTAQAVTPATSVAAPGDTTPAGEAPNPCKRQQPEPPAAAGGPLGKAPRRAKAGAGASPGAHAIEAAAVVMGAAATLAHSNDALHEALASAGAVLLSPSAVAAGSVGWSYCPGAGPFPVLRPYRHDQMRLPAAVVPLLWPPPVVQSALQQRTVVRLRLRVGPAGAGAGAEGAVQPDEGEGEGEGGEEVDVLGVLRLHQAPTRLVAILRFPGGGRPVPTGAHALATAIAPAGTTPGSASAPAGTASTASASGGSPPALCLVCGGLELPPLRPDERLELSMGAHGLPVLGVRGGHPHALLPLVPRPRERPTFRLGAQRGSGGGRAAREQLGAQEEAEAQGQAGKPQARTPTQGLAAPQQQAQAERGGLAPEQPSQDGGEAGAEGERGLRGPSPVPAPPGPAGPREGVVVAKKTLGSCDAVFSGSKTRLGVGTSRALLHLCGLSSEEVALALAGAAAEARAEAQADAAAGAGAGQQADGGLKQTRRRVPAVRALLGCVEVRARSWPDARYEVELHALQAASARQPSLVLASPSLPGAMAVYSADVGDTLRLWRDDSDPPATATGPATAPALALDASTGQAAGGSGSAGQAAGQAACAGGAEASCKGHAAGDEAAPKGKGPLLARLWYDVVRAEEL</sequence>
<feature type="region of interest" description="Disordered" evidence="1">
    <location>
        <begin position="901"/>
        <end position="922"/>
    </location>
</feature>
<dbReference type="Gene3D" id="1.10.10.2120">
    <property type="match status" value="1"/>
</dbReference>
<feature type="region of interest" description="Disordered" evidence="1">
    <location>
        <begin position="969"/>
        <end position="989"/>
    </location>
</feature>
<dbReference type="Pfam" id="PF03417">
    <property type="entry name" value="AAT"/>
    <property type="match status" value="1"/>
</dbReference>
<feature type="region of interest" description="Disordered" evidence="1">
    <location>
        <begin position="574"/>
        <end position="635"/>
    </location>
</feature>
<feature type="domain" description="Peptidase C45 hydrolase" evidence="3">
    <location>
        <begin position="316"/>
        <end position="535"/>
    </location>
</feature>
<feature type="compositionally biased region" description="Low complexity" evidence="1">
    <location>
        <begin position="1063"/>
        <end position="1078"/>
    </location>
</feature>
<dbReference type="Gene3D" id="3.60.60.10">
    <property type="entry name" value="Penicillin V Acylase, Chain A"/>
    <property type="match status" value="1"/>
</dbReference>
<feature type="compositionally biased region" description="Low complexity" evidence="1">
    <location>
        <begin position="186"/>
        <end position="203"/>
    </location>
</feature>
<protein>
    <recommendedName>
        <fullName evidence="3">Peptidase C45 hydrolase domain-containing protein</fullName>
    </recommendedName>
</protein>
<feature type="compositionally biased region" description="Acidic residues" evidence="1">
    <location>
        <begin position="620"/>
        <end position="632"/>
    </location>
</feature>
<organism evidence="4 5">
    <name type="scientific">Edaphochlamys debaryana</name>
    <dbReference type="NCBI Taxonomy" id="47281"/>
    <lineage>
        <taxon>Eukaryota</taxon>
        <taxon>Viridiplantae</taxon>
        <taxon>Chlorophyta</taxon>
        <taxon>core chlorophytes</taxon>
        <taxon>Chlorophyceae</taxon>
        <taxon>CS clade</taxon>
        <taxon>Chlamydomonadales</taxon>
        <taxon>Chlamydomonadales incertae sedis</taxon>
        <taxon>Edaphochlamys</taxon>
    </lineage>
</organism>
<feature type="compositionally biased region" description="Gly residues" evidence="1">
    <location>
        <begin position="247"/>
        <end position="257"/>
    </location>
</feature>
<dbReference type="OrthoDB" id="544506at2759"/>
<comment type="caution">
    <text evidence="4">The sequence shown here is derived from an EMBL/GenBank/DDBJ whole genome shotgun (WGS) entry which is preliminary data.</text>
</comment>
<name>A0A835XYD6_9CHLO</name>
<feature type="compositionally biased region" description="Acidic residues" evidence="1">
    <location>
        <begin position="913"/>
        <end position="922"/>
    </location>
</feature>
<accession>A0A835XYD6</accession>
<feature type="region of interest" description="Disordered" evidence="1">
    <location>
        <begin position="1034"/>
        <end position="1141"/>
    </location>
</feature>
<feature type="chain" id="PRO_5032748675" description="Peptidase C45 hydrolase domain-containing protein" evidence="2">
    <location>
        <begin position="37"/>
        <end position="1369"/>
    </location>
</feature>
<feature type="compositionally biased region" description="Pro residues" evidence="1">
    <location>
        <begin position="1127"/>
        <end position="1136"/>
    </location>
</feature>